<reference evidence="2" key="2">
    <citation type="journal article" date="2015" name="Fish Shellfish Immunol.">
        <title>Early steps in the European eel (Anguilla anguilla)-Vibrio vulnificus interaction in the gills: Role of the RtxA13 toxin.</title>
        <authorList>
            <person name="Callol A."/>
            <person name="Pajuelo D."/>
            <person name="Ebbesson L."/>
            <person name="Teles M."/>
            <person name="MacKenzie S."/>
            <person name="Amaro C."/>
        </authorList>
    </citation>
    <scope>NUCLEOTIDE SEQUENCE</scope>
</reference>
<evidence type="ECO:0000313" key="2">
    <source>
        <dbReference type="EMBL" id="JAH97835.1"/>
    </source>
</evidence>
<organism evidence="2">
    <name type="scientific">Anguilla anguilla</name>
    <name type="common">European freshwater eel</name>
    <name type="synonym">Muraena anguilla</name>
    <dbReference type="NCBI Taxonomy" id="7936"/>
    <lineage>
        <taxon>Eukaryota</taxon>
        <taxon>Metazoa</taxon>
        <taxon>Chordata</taxon>
        <taxon>Craniata</taxon>
        <taxon>Vertebrata</taxon>
        <taxon>Euteleostomi</taxon>
        <taxon>Actinopterygii</taxon>
        <taxon>Neopterygii</taxon>
        <taxon>Teleostei</taxon>
        <taxon>Anguilliformes</taxon>
        <taxon>Anguillidae</taxon>
        <taxon>Anguilla</taxon>
    </lineage>
</organism>
<dbReference type="AlphaFoldDB" id="A0A0E9X7M1"/>
<name>A0A0E9X7M1_ANGAN</name>
<feature type="transmembrane region" description="Helical" evidence="1">
    <location>
        <begin position="21"/>
        <end position="43"/>
    </location>
</feature>
<keyword evidence="1" id="KW-0472">Membrane</keyword>
<sequence length="53" mass="6061">MSSKSIRTISFLDYKVCRTSVNEAVCISLPFFCFCFVFLFIFSPCVNFQGGFL</sequence>
<reference evidence="2" key="1">
    <citation type="submission" date="2014-11" db="EMBL/GenBank/DDBJ databases">
        <authorList>
            <person name="Amaro Gonzalez C."/>
        </authorList>
    </citation>
    <scope>NUCLEOTIDE SEQUENCE</scope>
</reference>
<keyword evidence="1" id="KW-1133">Transmembrane helix</keyword>
<dbReference type="EMBL" id="GBXM01010742">
    <property type="protein sequence ID" value="JAH97835.1"/>
    <property type="molecule type" value="Transcribed_RNA"/>
</dbReference>
<evidence type="ECO:0000256" key="1">
    <source>
        <dbReference type="SAM" id="Phobius"/>
    </source>
</evidence>
<protein>
    <submittedName>
        <fullName evidence="2">Uncharacterized protein</fullName>
    </submittedName>
</protein>
<keyword evidence="1" id="KW-0812">Transmembrane</keyword>
<proteinExistence type="predicted"/>
<accession>A0A0E9X7M1</accession>